<feature type="compositionally biased region" description="Polar residues" evidence="8">
    <location>
        <begin position="2293"/>
        <end position="2303"/>
    </location>
</feature>
<feature type="compositionally biased region" description="Basic and acidic residues" evidence="8">
    <location>
        <begin position="1564"/>
        <end position="1573"/>
    </location>
</feature>
<feature type="domain" description="BTB" evidence="9">
    <location>
        <begin position="820"/>
        <end position="885"/>
    </location>
</feature>
<organism evidence="10 13">
    <name type="scientific">Aplysia californica</name>
    <name type="common">California sea hare</name>
    <dbReference type="NCBI Taxonomy" id="6500"/>
    <lineage>
        <taxon>Eukaryota</taxon>
        <taxon>Metazoa</taxon>
        <taxon>Spiralia</taxon>
        <taxon>Lophotrochozoa</taxon>
        <taxon>Mollusca</taxon>
        <taxon>Gastropoda</taxon>
        <taxon>Heterobranchia</taxon>
        <taxon>Euthyneura</taxon>
        <taxon>Tectipleura</taxon>
        <taxon>Aplysiida</taxon>
        <taxon>Aplysioidea</taxon>
        <taxon>Aplysiidae</taxon>
        <taxon>Aplysia</taxon>
    </lineage>
</organism>
<keyword evidence="3" id="KW-0227">DNA damage</keyword>
<dbReference type="InterPro" id="IPR018574">
    <property type="entry name" value="Structure-sp_endonuc_su_Slx4"/>
</dbReference>
<dbReference type="Proteomes" id="UP000694888">
    <property type="component" value="Unplaced"/>
</dbReference>
<evidence type="ECO:0000313" key="13">
    <source>
        <dbReference type="RefSeq" id="XP_012936676.1"/>
    </source>
</evidence>
<feature type="region of interest" description="Disordered" evidence="8">
    <location>
        <begin position="336"/>
        <end position="370"/>
    </location>
</feature>
<dbReference type="InterPro" id="IPR000210">
    <property type="entry name" value="BTB/POZ_dom"/>
</dbReference>
<feature type="region of interest" description="Disordered" evidence="8">
    <location>
        <begin position="2047"/>
        <end position="2134"/>
    </location>
</feature>
<feature type="compositionally biased region" description="Low complexity" evidence="8">
    <location>
        <begin position="1880"/>
        <end position="1894"/>
    </location>
</feature>
<feature type="compositionally biased region" description="Polar residues" evidence="8">
    <location>
        <begin position="624"/>
        <end position="641"/>
    </location>
</feature>
<dbReference type="CDD" id="cd22999">
    <property type="entry name" value="SAP_SLX4"/>
    <property type="match status" value="1"/>
</dbReference>
<keyword evidence="6" id="KW-0539">Nucleus</keyword>
<dbReference type="Pfam" id="PF00651">
    <property type="entry name" value="BTB"/>
    <property type="match status" value="1"/>
</dbReference>
<evidence type="ECO:0000313" key="12">
    <source>
        <dbReference type="RefSeq" id="XP_012936675.1"/>
    </source>
</evidence>
<feature type="compositionally biased region" description="Pro residues" evidence="8">
    <location>
        <begin position="1895"/>
        <end position="1909"/>
    </location>
</feature>
<dbReference type="RefSeq" id="XP_012936676.1">
    <property type="nucleotide sequence ID" value="XM_013081222.2"/>
</dbReference>
<feature type="compositionally biased region" description="Polar residues" evidence="8">
    <location>
        <begin position="1393"/>
        <end position="1409"/>
    </location>
</feature>
<keyword evidence="10" id="KW-1185">Reference proteome</keyword>
<feature type="region of interest" description="Disordered" evidence="8">
    <location>
        <begin position="905"/>
        <end position="927"/>
    </location>
</feature>
<proteinExistence type="inferred from homology"/>
<feature type="compositionally biased region" description="Basic and acidic residues" evidence="8">
    <location>
        <begin position="909"/>
        <end position="926"/>
    </location>
</feature>
<name>A0ABM0ZXS0_APLCA</name>
<sequence length="2322" mass="247004">MSSPLDSSSQNKRDPKKAIFEPSAKCRAQKLAEKAKKLRRPILKEAKTLNDLCDQDDSKDFKDDVKPVIGRSKLKLRKETSTGETSTSSCGTIKTDDDCVVFICAENPTNLRAKSEVVAGTSSAGREIRSLHNEDLAASESRNVARPPGLSAKREDPGSNVPTKRCLVCHALVAVNSFEQHCVTCLRSNFSKTSGQHCVTCLRSNFSKTSGQHCVTCLRSNFSKTSAAAQVPDADRVQCKLCRRDLTLLSSQLQLDHMTKCAEKGTDDGAPEASELQEHLEAARDAVLPCPLCGQRFKSEKGRKGHLKRCASSKEMPVGRVRTVLEQQAEEYRDKLDNGLLPQDFFPPKQKKKKKGLASRAVPKSSLEEDTQLALALSNSLAESKEEEEADGMDLLERAGAESRLGNPRPKGKRGKQKETTNLLTSVLREEAQQRITDRIARYIFSVPQAVSEQKTPPFKKRRGQPSEGPGEENTPSLWSRAQAGEFASASLAGLAGDKSPSASSAEVTKAEEFYVRVLMPPMQVDVVRAGSKLKNLLNIPGRRRTIKALAEAEEEDDGDEDSVEDEESEEGDDNEEDEDSEEGDDEVDSVGFPVSQTAHILAQLAEEGMSDSSCLTQAVGEGPSSQTERQAVSSEGTLRSTPALAEMPSGRENSSPQQERVMSSASTPNESLPGECSVSLVNKIWVPEAAATVPNCDLSVGRAEPRNGRHSSPQLTCSVVNGEGSARLTDLQNKNSQLPRQTKPPADRRSSAPEAAVDCRNPLPVTPARAANCESMPQQSEKVPPGVDSSSLTDKSVPADHHKELLQAFASLVGSSSYSDISIATGDNQHLCAHKVVLFCRCPSLLRLIMSCNGRDEIDLTEWRPEVVSGLLRFIYSAQLPDDPSLREQVRSLGQRYDMQGLPSVDAVVKEEKEESRRKSEKVTEDVAVATSPEGGFMDTSDVLEYKDVFGGLKEEKEEEMETGSSDNVDGEANADVVRPLSPVISSGVRDSLLADTNTAGPDWQVSGSATLQGESGTSEFSRHTLEGCLELKESSLGSLTNVSDAGVPSGTPQIDSDAGVPSGTPQTDSDAGMPSGTLQTDSDAGMPSGTLQIDSDADVPSGTLQTDSDAPVPSGTLQIDSDAVTSEGALSQAGPSEVVLQGLKEEGENVLELKPPCTKVEKDASTKTPKGNAPKKLTKMSRRDLARCIKKICSGNGTGMKDDDIGRLVLKFESDMEKGVFIPNLLDGNDWGEDVVCTLVEKSVSDGGGASAGNSKPPGTIINSVYLQAASASAARSPLFKSPSKTPTKKQTVSPAAKTRNEQTEKKTDARSTAITPGKQAKKQTDFGPPSKDSSSPSLMASNLSASFELFSEDEDLTPDADKAMSLPNLQLCVSSSGQKEKDHFTHSLFEQTSGNTTPTVHSSTPKANKKDSIDKGYPEFGRPAISSVHSPDMQSKSGLVTGLQTPPSGAKTASFSPFKKKTVRGLARKSPVVLASSKSSVVDVMAPPSSTTSPSSLTVVDSPAKGLAKYGVLSPGRVPHGDGGDLFTSSRERSTTSLDESGVPLEKTPETTPAQSPGSRTPDRATDVREQQAGATSSATPSVPEPSTVMSPAVSAGSLAAHPITPATESVNTAGVRAVSHPHVPRREWEHARITLPPGHGSLETGRPCPLAALGERPSPFKSVTRPQKLVKKLFQDPFLSTSPSRSANQQLPSETTDCAAGSPLDLSLERFKSAFNIPKPQPVRDSAESSRQTIRPVVPPAVAVPDKKSSSSASNQAQDSPSTARFPAPKQNRNGDGCSDASPAGKVNIVFRVLTSPPVAPTSKPNAGTDRPEGGVASHKSTDTSVGPHRPLLSSIFPPRDRSRETPVGGALTSDTSLDSLPPPPTSSTSLPPPRTSSTSLPPLPTNSTSLPPPPTSSTSLPPPSTSLSPQGLTRPPLAHAVGNSALSRRPPLSGQEVDRCLLPLSQRLGRSTALTVGGNLTETLPGNDWTRQVPEVQVRRPEAELKSPEKKPAKKARMEPSPFTPMAPYGTMNTPELKLEAAKIGVRPVGKKRMRALLEHVYHQTHQYESDSDCESTPVKRPRNNPGPSSLSLDVRAEEPGPSAKTKGIKKTTDGSQAKSTDALGRSELKLSKGKEKTSAHLSAGGEASGVTSVLVSAGPRVPAVSGDQKVVGSVSGPTRSLASTTGSDAVVSDVVVNDVVSDDDGLAASQDSSCSDGPDMAEESILQGWPDEEEEGLTQCTQSSPEALEGRIHDIIVSNRELYEKVLMYEPLELEKVKQLIASAGLRIGMAKLMDYLDSHCVTFTMKNMSSRNNRQPQRAGVAKKPRKPKKTSAAA</sequence>
<evidence type="ECO:0000256" key="8">
    <source>
        <dbReference type="SAM" id="MobiDB-lite"/>
    </source>
</evidence>
<feature type="region of interest" description="Disordered" evidence="8">
    <location>
        <begin position="2293"/>
        <end position="2322"/>
    </location>
</feature>
<feature type="region of interest" description="Disordered" evidence="8">
    <location>
        <begin position="399"/>
        <end position="424"/>
    </location>
</feature>
<protein>
    <recommendedName>
        <fullName evidence="7">Structure-specific endonuclease subunit SLX4</fullName>
    </recommendedName>
</protein>
<feature type="region of interest" description="Disordered" evidence="8">
    <location>
        <begin position="1680"/>
        <end position="1705"/>
    </location>
</feature>
<evidence type="ECO:0000256" key="2">
    <source>
        <dbReference type="ARBA" id="ARBA00006661"/>
    </source>
</evidence>
<dbReference type="SMART" id="SM00225">
    <property type="entry name" value="BTB"/>
    <property type="match status" value="1"/>
</dbReference>
<feature type="region of interest" description="Disordered" evidence="8">
    <location>
        <begin position="1041"/>
        <end position="1137"/>
    </location>
</feature>
<comment type="subcellular location">
    <subcellularLocation>
        <location evidence="1">Nucleus</location>
    </subcellularLocation>
</comment>
<keyword evidence="4" id="KW-0233">DNA recombination</keyword>
<feature type="compositionally biased region" description="Basic and acidic residues" evidence="8">
    <location>
        <begin position="2110"/>
        <end position="2124"/>
    </location>
</feature>
<feature type="region of interest" description="Disordered" evidence="8">
    <location>
        <begin position="1721"/>
        <end position="1787"/>
    </location>
</feature>
<feature type="region of interest" description="Disordered" evidence="8">
    <location>
        <begin position="2149"/>
        <end position="2171"/>
    </location>
</feature>
<evidence type="ECO:0000256" key="7">
    <source>
        <dbReference type="ARBA" id="ARBA00029496"/>
    </source>
</evidence>
<dbReference type="SUPFAM" id="SSF54695">
    <property type="entry name" value="POZ domain"/>
    <property type="match status" value="1"/>
</dbReference>
<feature type="compositionally biased region" description="Low complexity" evidence="8">
    <location>
        <begin position="1279"/>
        <end position="1297"/>
    </location>
</feature>
<evidence type="ECO:0000256" key="3">
    <source>
        <dbReference type="ARBA" id="ARBA00022763"/>
    </source>
</evidence>
<feature type="compositionally biased region" description="Polar residues" evidence="8">
    <location>
        <begin position="731"/>
        <end position="741"/>
    </location>
</feature>
<feature type="compositionally biased region" description="Polar residues" evidence="8">
    <location>
        <begin position="1553"/>
        <end position="1562"/>
    </location>
</feature>
<evidence type="ECO:0000313" key="11">
    <source>
        <dbReference type="RefSeq" id="XP_005096172.1"/>
    </source>
</evidence>
<dbReference type="RefSeq" id="XP_012936675.1">
    <property type="nucleotide sequence ID" value="XM_013081221.2"/>
</dbReference>
<dbReference type="CDD" id="cd18186">
    <property type="entry name" value="BTB_POZ_ZBTB_KLHL-like"/>
    <property type="match status" value="1"/>
</dbReference>
<dbReference type="Pfam" id="PF09494">
    <property type="entry name" value="Slx4"/>
    <property type="match status" value="1"/>
</dbReference>
<reference evidence="11 12" key="1">
    <citation type="submission" date="2025-05" db="UniProtKB">
        <authorList>
            <consortium name="RefSeq"/>
        </authorList>
    </citation>
    <scope>IDENTIFICATION</scope>
</reference>
<evidence type="ECO:0000256" key="6">
    <source>
        <dbReference type="ARBA" id="ARBA00023242"/>
    </source>
</evidence>
<feature type="region of interest" description="Disordered" evidence="8">
    <location>
        <begin position="1161"/>
        <end position="1181"/>
    </location>
</feature>
<feature type="region of interest" description="Disordered" evidence="8">
    <location>
        <begin position="133"/>
        <end position="157"/>
    </location>
</feature>
<feature type="region of interest" description="Disordered" evidence="8">
    <location>
        <begin position="1478"/>
        <end position="1598"/>
    </location>
</feature>
<dbReference type="Gene3D" id="3.30.710.10">
    <property type="entry name" value="Potassium Channel Kv1.1, Chain A"/>
    <property type="match status" value="1"/>
</dbReference>
<feature type="region of interest" description="Disordered" evidence="8">
    <location>
        <begin position="994"/>
        <end position="1026"/>
    </location>
</feature>
<accession>A0ABM0ZXS0</accession>
<feature type="compositionally biased region" description="Polar residues" evidence="8">
    <location>
        <begin position="1430"/>
        <end position="1458"/>
    </location>
</feature>
<feature type="compositionally biased region" description="Basic residues" evidence="8">
    <location>
        <begin position="2308"/>
        <end position="2322"/>
    </location>
</feature>
<evidence type="ECO:0000259" key="9">
    <source>
        <dbReference type="PROSITE" id="PS50097"/>
    </source>
</evidence>
<comment type="similarity">
    <text evidence="2">Belongs to the SLX4 family.</text>
</comment>
<dbReference type="InterPro" id="IPR011333">
    <property type="entry name" value="SKP1/BTB/POZ_sf"/>
</dbReference>
<dbReference type="RefSeq" id="XP_005096172.1">
    <property type="nucleotide sequence ID" value="XM_005096115.3"/>
</dbReference>
<feature type="compositionally biased region" description="Polar residues" evidence="8">
    <location>
        <begin position="2161"/>
        <end position="2171"/>
    </location>
</feature>
<feature type="compositionally biased region" description="Acidic residues" evidence="8">
    <location>
        <begin position="552"/>
        <end position="589"/>
    </location>
</feature>
<keyword evidence="5" id="KW-0234">DNA repair</keyword>
<gene>
    <name evidence="11 12 13" type="primary">LOC101857018</name>
</gene>
<evidence type="ECO:0000313" key="10">
    <source>
        <dbReference type="Proteomes" id="UP000694888"/>
    </source>
</evidence>
<feature type="region of interest" description="Disordered" evidence="8">
    <location>
        <begin position="1393"/>
        <end position="1459"/>
    </location>
</feature>
<feature type="region of interest" description="Disordered" evidence="8">
    <location>
        <begin position="730"/>
        <end position="795"/>
    </location>
</feature>
<feature type="compositionally biased region" description="Polar residues" evidence="8">
    <location>
        <begin position="1682"/>
        <end position="1700"/>
    </location>
</feature>
<evidence type="ECO:0000256" key="5">
    <source>
        <dbReference type="ARBA" id="ARBA00023204"/>
    </source>
</evidence>
<dbReference type="PANTHER" id="PTHR21541:SF3">
    <property type="entry name" value="STRUCTURE-SPECIFIC ENDONUCLEASE SUBUNIT SLX4"/>
    <property type="match status" value="1"/>
</dbReference>
<feature type="compositionally biased region" description="Basic and acidic residues" evidence="8">
    <location>
        <begin position="1982"/>
        <end position="1996"/>
    </location>
</feature>
<dbReference type="PROSITE" id="PS50097">
    <property type="entry name" value="BTB"/>
    <property type="match status" value="1"/>
</dbReference>
<feature type="compositionally biased region" description="Basic and acidic residues" evidence="8">
    <location>
        <begin position="1411"/>
        <end position="1420"/>
    </location>
</feature>
<feature type="region of interest" description="Disordered" evidence="8">
    <location>
        <begin position="1963"/>
        <end position="2016"/>
    </location>
</feature>
<feature type="region of interest" description="Disordered" evidence="8">
    <location>
        <begin position="452"/>
        <end position="485"/>
    </location>
</feature>
<evidence type="ECO:0000256" key="4">
    <source>
        <dbReference type="ARBA" id="ARBA00023172"/>
    </source>
</evidence>
<feature type="compositionally biased region" description="Low complexity" evidence="8">
    <location>
        <begin position="1744"/>
        <end position="1766"/>
    </location>
</feature>
<evidence type="ECO:0000256" key="1">
    <source>
        <dbReference type="ARBA" id="ARBA00004123"/>
    </source>
</evidence>
<feature type="region of interest" description="Disordered" evidence="8">
    <location>
        <begin position="957"/>
        <end position="976"/>
    </location>
</feature>
<feature type="compositionally biased region" description="Low complexity" evidence="8">
    <location>
        <begin position="1490"/>
        <end position="1501"/>
    </location>
</feature>
<dbReference type="PANTHER" id="PTHR21541">
    <property type="entry name" value="BTB POZ DOMAIN CONTAINING 12"/>
    <property type="match status" value="1"/>
</dbReference>
<feature type="compositionally biased region" description="Basic and acidic residues" evidence="8">
    <location>
        <begin position="1301"/>
        <end position="1312"/>
    </location>
</feature>
<feature type="compositionally biased region" description="Pro residues" evidence="8">
    <location>
        <begin position="1865"/>
        <end position="1879"/>
    </location>
</feature>
<feature type="region of interest" description="Disordered" evidence="8">
    <location>
        <begin position="551"/>
        <end position="675"/>
    </location>
</feature>
<dbReference type="GeneID" id="101857018"/>
<feature type="compositionally biased region" description="Polar residues" evidence="8">
    <location>
        <begin position="652"/>
        <end position="671"/>
    </location>
</feature>
<feature type="region of interest" description="Disordered" evidence="8">
    <location>
        <begin position="1278"/>
        <end position="1342"/>
    </location>
</feature>
<feature type="compositionally biased region" description="Polar residues" evidence="8">
    <location>
        <begin position="996"/>
        <end position="1021"/>
    </location>
</feature>
<feature type="region of interest" description="Disordered" evidence="8">
    <location>
        <begin position="1"/>
        <end position="20"/>
    </location>
</feature>
<feature type="region of interest" description="Disordered" evidence="8">
    <location>
        <begin position="1800"/>
        <end position="1939"/>
    </location>
</feature>
<feature type="compositionally biased region" description="Polar residues" evidence="8">
    <location>
        <begin position="1"/>
        <end position="10"/>
    </location>
</feature>